<comment type="caution">
    <text evidence="2">The sequence shown here is derived from an EMBL/GenBank/DDBJ whole genome shotgun (WGS) entry which is preliminary data.</text>
</comment>
<dbReference type="Proteomes" id="UP000820977">
    <property type="component" value="Unassembled WGS sequence"/>
</dbReference>
<sequence length="239" mass="25048">MKKFFTLIAAAMMVAGANAQGTYAVQEGDSISAGLKIESVPGVTMTFSETGGTFIAGKKVANWVDADFVAYSNGSANGKFSAGTAPTGCYYKFETSKDGVLTVGIQLSPNKGFFVADKDFASVELSSYNLPDSKDATESQTLTTNEKGEPIIPASGIKSNGTVTFNVAANGTYYVLATGTKLGFFGFKFTTTSTGINDINVAPVANENAPVYNLAGQRVSKEAKGILIQNGKKFINNNK</sequence>
<proteinExistence type="predicted"/>
<keyword evidence="1" id="KW-0732">Signal</keyword>
<name>A0ABX2B1T6_9BACT</name>
<organism evidence="2 3">
    <name type="scientific">Xylanibacter caecicola</name>
    <dbReference type="NCBI Taxonomy" id="2736294"/>
    <lineage>
        <taxon>Bacteria</taxon>
        <taxon>Pseudomonadati</taxon>
        <taxon>Bacteroidota</taxon>
        <taxon>Bacteroidia</taxon>
        <taxon>Bacteroidales</taxon>
        <taxon>Prevotellaceae</taxon>
        <taxon>Xylanibacter</taxon>
    </lineage>
</organism>
<evidence type="ECO:0000313" key="2">
    <source>
        <dbReference type="EMBL" id="NPE24352.1"/>
    </source>
</evidence>
<dbReference type="RefSeq" id="WP_172343750.1">
    <property type="nucleotide sequence ID" value="NZ_CATJFF010000105.1"/>
</dbReference>
<accession>A0ABX2B1T6</accession>
<evidence type="ECO:0000256" key="1">
    <source>
        <dbReference type="SAM" id="SignalP"/>
    </source>
</evidence>
<reference evidence="2 3" key="1">
    <citation type="submission" date="2020-05" db="EMBL/GenBank/DDBJ databases">
        <title>Distinct polysaccharide utilization as determinants for interspecies competition between intestinal Prevotella spp.</title>
        <authorList>
            <person name="Galvez E.J.C."/>
            <person name="Iljazovic A."/>
            <person name="Strowig T."/>
        </authorList>
    </citation>
    <scope>NUCLEOTIDE SEQUENCE [LARGE SCALE GENOMIC DNA]</scope>
    <source>
        <strain evidence="2 3">PCHR</strain>
    </source>
</reference>
<protein>
    <submittedName>
        <fullName evidence="2">Uncharacterized protein</fullName>
    </submittedName>
</protein>
<feature type="signal peptide" evidence="1">
    <location>
        <begin position="1"/>
        <end position="19"/>
    </location>
</feature>
<keyword evidence="3" id="KW-1185">Reference proteome</keyword>
<gene>
    <name evidence="2" type="ORF">HPS54_02255</name>
</gene>
<feature type="chain" id="PRO_5045971858" evidence="1">
    <location>
        <begin position="20"/>
        <end position="239"/>
    </location>
</feature>
<dbReference type="EMBL" id="JABKKJ010000002">
    <property type="protein sequence ID" value="NPE24352.1"/>
    <property type="molecule type" value="Genomic_DNA"/>
</dbReference>
<evidence type="ECO:0000313" key="3">
    <source>
        <dbReference type="Proteomes" id="UP000820977"/>
    </source>
</evidence>